<dbReference type="Pfam" id="PF05700">
    <property type="entry name" value="BCAS2"/>
    <property type="match status" value="1"/>
</dbReference>
<dbReference type="EMBL" id="ML121541">
    <property type="protein sequence ID" value="RPB24558.1"/>
    <property type="molecule type" value="Genomic_DNA"/>
</dbReference>
<comment type="subcellular location">
    <subcellularLocation>
        <location evidence="1">Nucleus</location>
    </subcellularLocation>
</comment>
<evidence type="ECO:0000256" key="3">
    <source>
        <dbReference type="ARBA" id="ARBA00022664"/>
    </source>
</evidence>
<evidence type="ECO:0008006" key="10">
    <source>
        <dbReference type="Google" id="ProtNLM"/>
    </source>
</evidence>
<dbReference type="STRING" id="1051890.A0A3N4LSA1"/>
<sequence length="207" mass="22607">MSAAQFSHDSLPYIDAPLSPSILSAAQALITAELAPEASTTLHPSIPPPPPISFSPLIQAELSRVASEQPLTGGIDLSRYDPGDSPPPPTDTAAITSLLTSSHHLATRNTNLNLLNVFGKNAWLIHNAQLEDELRACEAELVALKGECDVVNKERKGAQETVRGEMERLERRWREGVGRVLQTEVAAEEVRREILRVRRETAQGLRP</sequence>
<dbReference type="Proteomes" id="UP000267821">
    <property type="component" value="Unassembled WGS sequence"/>
</dbReference>
<dbReference type="InParanoid" id="A0A3N4LSA1"/>
<proteinExistence type="inferred from homology"/>
<keyword evidence="5" id="KW-0508">mRNA splicing</keyword>
<evidence type="ECO:0000256" key="1">
    <source>
        <dbReference type="ARBA" id="ARBA00004123"/>
    </source>
</evidence>
<evidence type="ECO:0000256" key="7">
    <source>
        <dbReference type="SAM" id="Coils"/>
    </source>
</evidence>
<protein>
    <recommendedName>
        <fullName evidence="10">Breast carcinoma amplified sequence 2</fullName>
    </recommendedName>
</protein>
<dbReference type="GO" id="GO:0071011">
    <property type="term" value="C:precatalytic spliceosome"/>
    <property type="evidence" value="ECO:0007669"/>
    <property type="project" value="TreeGrafter"/>
</dbReference>
<dbReference type="GO" id="GO:0006397">
    <property type="term" value="P:mRNA processing"/>
    <property type="evidence" value="ECO:0007669"/>
    <property type="project" value="UniProtKB-KW"/>
</dbReference>
<dbReference type="OrthoDB" id="205794at2759"/>
<keyword evidence="9" id="KW-1185">Reference proteome</keyword>
<dbReference type="GO" id="GO:0000974">
    <property type="term" value="C:Prp19 complex"/>
    <property type="evidence" value="ECO:0007669"/>
    <property type="project" value="TreeGrafter"/>
</dbReference>
<evidence type="ECO:0000256" key="4">
    <source>
        <dbReference type="ARBA" id="ARBA00022728"/>
    </source>
</evidence>
<evidence type="ECO:0000313" key="8">
    <source>
        <dbReference type="EMBL" id="RPB24558.1"/>
    </source>
</evidence>
<keyword evidence="3" id="KW-0507">mRNA processing</keyword>
<dbReference type="GO" id="GO:0008380">
    <property type="term" value="P:RNA splicing"/>
    <property type="evidence" value="ECO:0007669"/>
    <property type="project" value="UniProtKB-KW"/>
</dbReference>
<evidence type="ECO:0000256" key="5">
    <source>
        <dbReference type="ARBA" id="ARBA00023187"/>
    </source>
</evidence>
<feature type="coiled-coil region" evidence="7">
    <location>
        <begin position="120"/>
        <end position="154"/>
    </location>
</feature>
<evidence type="ECO:0000256" key="6">
    <source>
        <dbReference type="ARBA" id="ARBA00023242"/>
    </source>
</evidence>
<dbReference type="InterPro" id="IPR008409">
    <property type="entry name" value="SPF27"/>
</dbReference>
<evidence type="ECO:0000256" key="2">
    <source>
        <dbReference type="ARBA" id="ARBA00010788"/>
    </source>
</evidence>
<comment type="similarity">
    <text evidence="2">Belongs to the SPF27 family.</text>
</comment>
<keyword evidence="7" id="KW-0175">Coiled coil</keyword>
<gene>
    <name evidence="8" type="ORF">L211DRAFT_807841</name>
</gene>
<dbReference type="PANTHER" id="PTHR13296">
    <property type="entry name" value="BCAS2 PROTEIN"/>
    <property type="match status" value="1"/>
</dbReference>
<evidence type="ECO:0000313" key="9">
    <source>
        <dbReference type="Proteomes" id="UP000267821"/>
    </source>
</evidence>
<dbReference type="GO" id="GO:0071013">
    <property type="term" value="C:catalytic step 2 spliceosome"/>
    <property type="evidence" value="ECO:0007669"/>
    <property type="project" value="TreeGrafter"/>
</dbReference>
<accession>A0A3N4LSA1</accession>
<keyword evidence="4" id="KW-0747">Spliceosome</keyword>
<name>A0A3N4LSA1_9PEZI</name>
<dbReference type="PANTHER" id="PTHR13296:SF0">
    <property type="entry name" value="PRE-MRNA-SPLICING FACTOR SPF27"/>
    <property type="match status" value="1"/>
</dbReference>
<dbReference type="AlphaFoldDB" id="A0A3N4LSA1"/>
<reference evidence="8 9" key="1">
    <citation type="journal article" date="2018" name="Nat. Ecol. Evol.">
        <title>Pezizomycetes genomes reveal the molecular basis of ectomycorrhizal truffle lifestyle.</title>
        <authorList>
            <person name="Murat C."/>
            <person name="Payen T."/>
            <person name="Noel B."/>
            <person name="Kuo A."/>
            <person name="Morin E."/>
            <person name="Chen J."/>
            <person name="Kohler A."/>
            <person name="Krizsan K."/>
            <person name="Balestrini R."/>
            <person name="Da Silva C."/>
            <person name="Montanini B."/>
            <person name="Hainaut M."/>
            <person name="Levati E."/>
            <person name="Barry K.W."/>
            <person name="Belfiori B."/>
            <person name="Cichocki N."/>
            <person name="Clum A."/>
            <person name="Dockter R.B."/>
            <person name="Fauchery L."/>
            <person name="Guy J."/>
            <person name="Iotti M."/>
            <person name="Le Tacon F."/>
            <person name="Lindquist E.A."/>
            <person name="Lipzen A."/>
            <person name="Malagnac F."/>
            <person name="Mello A."/>
            <person name="Molinier V."/>
            <person name="Miyauchi S."/>
            <person name="Poulain J."/>
            <person name="Riccioni C."/>
            <person name="Rubini A."/>
            <person name="Sitrit Y."/>
            <person name="Splivallo R."/>
            <person name="Traeger S."/>
            <person name="Wang M."/>
            <person name="Zifcakova L."/>
            <person name="Wipf D."/>
            <person name="Zambonelli A."/>
            <person name="Paolocci F."/>
            <person name="Nowrousian M."/>
            <person name="Ottonello S."/>
            <person name="Baldrian P."/>
            <person name="Spatafora J.W."/>
            <person name="Henrissat B."/>
            <person name="Nagy L.G."/>
            <person name="Aury J.M."/>
            <person name="Wincker P."/>
            <person name="Grigoriev I.V."/>
            <person name="Bonfante P."/>
            <person name="Martin F.M."/>
        </authorList>
    </citation>
    <scope>NUCLEOTIDE SEQUENCE [LARGE SCALE GENOMIC DNA]</scope>
    <source>
        <strain evidence="8 9">ATCC MYA-4762</strain>
    </source>
</reference>
<keyword evidence="6" id="KW-0539">Nucleus</keyword>
<organism evidence="8 9">
    <name type="scientific">Terfezia boudieri ATCC MYA-4762</name>
    <dbReference type="NCBI Taxonomy" id="1051890"/>
    <lineage>
        <taxon>Eukaryota</taxon>
        <taxon>Fungi</taxon>
        <taxon>Dikarya</taxon>
        <taxon>Ascomycota</taxon>
        <taxon>Pezizomycotina</taxon>
        <taxon>Pezizomycetes</taxon>
        <taxon>Pezizales</taxon>
        <taxon>Pezizaceae</taxon>
        <taxon>Terfezia</taxon>
    </lineage>
</organism>